<feature type="compositionally biased region" description="Polar residues" evidence="1">
    <location>
        <begin position="98"/>
        <end position="119"/>
    </location>
</feature>
<evidence type="ECO:0000256" key="1">
    <source>
        <dbReference type="SAM" id="MobiDB-lite"/>
    </source>
</evidence>
<dbReference type="EMBL" id="CAJOBC010127025">
    <property type="protein sequence ID" value="CAF4598863.1"/>
    <property type="molecule type" value="Genomic_DNA"/>
</dbReference>
<organism evidence="2 4">
    <name type="scientific">Didymodactylos carnosus</name>
    <dbReference type="NCBI Taxonomy" id="1234261"/>
    <lineage>
        <taxon>Eukaryota</taxon>
        <taxon>Metazoa</taxon>
        <taxon>Spiralia</taxon>
        <taxon>Gnathifera</taxon>
        <taxon>Rotifera</taxon>
        <taxon>Eurotatoria</taxon>
        <taxon>Bdelloidea</taxon>
        <taxon>Philodinida</taxon>
        <taxon>Philodinidae</taxon>
        <taxon>Didymodactylos</taxon>
    </lineage>
</organism>
<feature type="non-terminal residue" evidence="2">
    <location>
        <position position="1"/>
    </location>
</feature>
<accession>A0A816FAL7</accession>
<comment type="caution">
    <text evidence="2">The sequence shown here is derived from an EMBL/GenBank/DDBJ whole genome shotgun (WGS) entry which is preliminary data.</text>
</comment>
<dbReference type="Proteomes" id="UP000681722">
    <property type="component" value="Unassembled WGS sequence"/>
</dbReference>
<reference evidence="2" key="1">
    <citation type="submission" date="2021-02" db="EMBL/GenBank/DDBJ databases">
        <authorList>
            <person name="Nowell W R."/>
        </authorList>
    </citation>
    <scope>NUCLEOTIDE SEQUENCE</scope>
</reference>
<proteinExistence type="predicted"/>
<dbReference type="Proteomes" id="UP000663829">
    <property type="component" value="Unassembled WGS sequence"/>
</dbReference>
<keyword evidence="4" id="KW-1185">Reference proteome</keyword>
<feature type="region of interest" description="Disordered" evidence="1">
    <location>
        <begin position="89"/>
        <end position="119"/>
    </location>
</feature>
<sequence length="119" mass="12886">RAIFSEQQLAQMSPCVDDLTQRLKPVVCEFAERANPADRANGQAKVSQAFYNVFAQTRAEWIKSGKMDETGNLLGVTAAEVFADIQATLAGSQPPPSVNNDDTTTAGQNERDQNVNIDA</sequence>
<evidence type="ECO:0000313" key="4">
    <source>
        <dbReference type="Proteomes" id="UP000663829"/>
    </source>
</evidence>
<name>A0A816FAL7_9BILA</name>
<gene>
    <name evidence="2" type="ORF">GPM918_LOCUS45838</name>
    <name evidence="3" type="ORF">SRO942_LOCUS48791</name>
</gene>
<protein>
    <submittedName>
        <fullName evidence="2">Uncharacterized protein</fullName>
    </submittedName>
</protein>
<dbReference type="EMBL" id="CAJNOQ010054318">
    <property type="protein sequence ID" value="CAF1657563.1"/>
    <property type="molecule type" value="Genomic_DNA"/>
</dbReference>
<evidence type="ECO:0000313" key="3">
    <source>
        <dbReference type="EMBL" id="CAF4598863.1"/>
    </source>
</evidence>
<dbReference type="AlphaFoldDB" id="A0A816FAL7"/>
<evidence type="ECO:0000313" key="2">
    <source>
        <dbReference type="EMBL" id="CAF1657563.1"/>
    </source>
</evidence>